<evidence type="ECO:0000313" key="1">
    <source>
        <dbReference type="EMBL" id="KFB71514.1"/>
    </source>
</evidence>
<dbReference type="Proteomes" id="UP000020077">
    <property type="component" value="Unassembled WGS sequence"/>
</dbReference>
<protein>
    <recommendedName>
        <fullName evidence="3">Molecular chaperone</fullName>
    </recommendedName>
</protein>
<dbReference type="AlphaFoldDB" id="A0A080M2V1"/>
<name>A0A080M2V1_9PROT</name>
<organism evidence="1 2">
    <name type="scientific">Candidatus Accumulibacter phosphatis</name>
    <dbReference type="NCBI Taxonomy" id="327160"/>
    <lineage>
        <taxon>Bacteria</taxon>
        <taxon>Pseudomonadati</taxon>
        <taxon>Pseudomonadota</taxon>
        <taxon>Betaproteobacteria</taxon>
        <taxon>Candidatus Accumulibacter</taxon>
    </lineage>
</organism>
<accession>A0A080M2V1</accession>
<comment type="caution">
    <text evidence="1">The sequence shown here is derived from an EMBL/GenBank/DDBJ whole genome shotgun (WGS) entry which is preliminary data.</text>
</comment>
<sequence>MNAVLDKRPVPMKISNLQSGFQILSRLPLANSRQAALEINYFLDSLLQTPPQGEVYLQLLEQTRISLCFIEEELARCYINKALPLGDFEASTFHQVVATWLKAARAYSHCAQMLDSDSDVHAERLALILHRCIFYTGMVIIEHHRARQELPAGVWLNLHGYYASAEEWGIATLPVPDSLDSLGRSSHCTAAYISLLLAELASPYSLSIADISLVRRWVSNWSPLVGMHPAVADEPLPPFVVDLMQDCGLRASSECLQREHLRRLDTSRLVSQLNQVKRQLQQRIPPAQLGLGEDCTAAQCHRLLNRLYKPWCMLRAARRFRRHNASGTSKVSTGFSAMHYHISGKEFQQPEVASIYSRQEFESLFAFRHMLDPTQMLEVRQVQLGFGFDTWEVLDQCANGFRLLRSVVGKKVEPGQLLSICPHDGNSHLLAQVAWLMQEEGGSLIAGIAALPGKPQAVAARGLTYEPGRQDPYHRAFLLPAVPAIGSEQTLILPPGWYRPERLLEVYTENLMQVRLQRLVADGADFERVSFIVV</sequence>
<gene>
    <name evidence="1" type="ORF">AW09_003340</name>
</gene>
<reference evidence="1 2" key="1">
    <citation type="submission" date="2014-02" db="EMBL/GenBank/DDBJ databases">
        <title>Expanding our view of genomic diversity in Candidatus Accumulibacter clades.</title>
        <authorList>
            <person name="Skennerton C.T."/>
            <person name="Barr J.J."/>
            <person name="Slater F.R."/>
            <person name="Bond P.L."/>
            <person name="Tyson G.W."/>
        </authorList>
    </citation>
    <scope>NUCLEOTIDE SEQUENCE [LARGE SCALE GENOMIC DNA]</scope>
    <source>
        <strain evidence="2">BA-91</strain>
    </source>
</reference>
<proteinExistence type="predicted"/>
<dbReference type="EMBL" id="JDVG02000534">
    <property type="protein sequence ID" value="KFB71514.1"/>
    <property type="molecule type" value="Genomic_DNA"/>
</dbReference>
<evidence type="ECO:0008006" key="3">
    <source>
        <dbReference type="Google" id="ProtNLM"/>
    </source>
</evidence>
<evidence type="ECO:0000313" key="2">
    <source>
        <dbReference type="Proteomes" id="UP000020077"/>
    </source>
</evidence>